<keyword evidence="4" id="KW-0808">Transferase</keyword>
<dbReference type="SUPFAM" id="SSF52540">
    <property type="entry name" value="P-loop containing nucleoside triphosphate hydrolases"/>
    <property type="match status" value="1"/>
</dbReference>
<evidence type="ECO:0000256" key="3">
    <source>
        <dbReference type="ARBA" id="ARBA00022484"/>
    </source>
</evidence>
<feature type="transmembrane region" description="Helical" evidence="8">
    <location>
        <begin position="1541"/>
        <end position="1564"/>
    </location>
</feature>
<evidence type="ECO:0000313" key="11">
    <source>
        <dbReference type="EMBL" id="QED42897.1"/>
    </source>
</evidence>
<dbReference type="InterPro" id="IPR001650">
    <property type="entry name" value="Helicase_C-like"/>
</dbReference>
<dbReference type="InterPro" id="IPR007094">
    <property type="entry name" value="RNA-dir_pol_PSvirus"/>
</dbReference>
<proteinExistence type="predicted"/>
<evidence type="ECO:0000259" key="9">
    <source>
        <dbReference type="PROSITE" id="PS50507"/>
    </source>
</evidence>
<keyword evidence="6" id="KW-0946">Virion</keyword>
<feature type="transmembrane region" description="Helical" evidence="8">
    <location>
        <begin position="44"/>
        <end position="64"/>
    </location>
</feature>
<accession>A0A7G3W8S2</accession>
<keyword evidence="8" id="KW-0472">Membrane</keyword>
<name>A0A7G3W8S2_9VIRU</name>
<comment type="subcellular location">
    <subcellularLocation>
        <location evidence="2">Host cell</location>
    </subcellularLocation>
    <subcellularLocation>
        <location evidence="1">Virion</location>
    </subcellularLocation>
</comment>
<dbReference type="PROSITE" id="PS51192">
    <property type="entry name" value="HELICASE_ATP_BIND_1"/>
    <property type="match status" value="1"/>
</dbReference>
<sequence>MKAYLIDSDPKTRAVTVHLSTRFNVCIHLAANDIREAIHKAMEFLNFFFQFVTTAFVTAMVRALSRTNNNNPVEQYVTASCTTFLGRQASNIQLGLLTAFNIFTGMFVFIARTRFDMTVERPWMGGEIEDGTWVYRDGLCYLIAVPDGMVRDVVQAVGHNPKAHQLATQFRRVGLSMPKMQLRSSTLAHASKYGLDTLYAHTRVGSRAKRNRRLSLEIKAGVPAATCLGDGRYTSNLEVTQPLGKWTVEGSEIWHEGPYLPSWHNPNDYGYCYLHLFAPRYRATVEAWLGRCPRAKEVRKRFFDYPRFVDTDAQLRLDMDATGTMILAHLSLEAGAKAPCEVIDLLPIHKTFLGARSERSNTIESAQTRSERAVRGLHPVLVQEITRGVVASTCLHDQCFTSDYQMIQPQGTWEFAMHGYAIHRGSYRPAYHAPNSDGYCYLNLFAPRYRAVAEARLGRHPYYTEIVALTTAQPHWLISGSRLGITVDRDETRTWAPVLTHVFPDAWRQKRSASDCIGLLDGNVGTFVVGMPGEDPDHDSYEDGAETTVNEFTVRAPFALGHHGPLSSDYRDPASTQLHGMCNEVIAAAGGHFEDSPYVSSQVRRNEIFDIADSAFAMIIARYGSGQSVLVTGANWARCEMTAKHPGDTVDGAERGIVFASQAGDGPVHPAWDVILLPLRKNEGRLLANIRVLVCFGGRADLDFLIVNATKSLPARRAFRLAKWLAIAHGTLLWDWSPAWCGCYFTQGAIWFNDYEVFRNAFARYGHVYGLDEAMIAERSPIVVPDPNFGKPFYGIRADQTFADITYIDISDVSETDSKGIGRAFTADRWDLRRMMLAYRGQWPSYLDVTTVPRPHYRSIRGAIAQARLECAQGGIRMQGDVSESRVARRGGRYSHTTYLRERRLMDDQLAAGTIWRPYDIAFGLRSRLNLTTTQGLSPEVWDEIAHPTLVGDPVVRSALVNARCEIAMWARDLPSGTTIAVASVGSQAMMNEFRSFRKEFTRWVWFTEDATVVCPEGDVVCVLPLTMGTGFIFQLARLIPATVGRHDTFMTCVNDLETDWIPRNERLAAGMACMPVEPIVFPAMGANAPCPFQDVVARMDALTTRWPSLLQTLTTLGWIYGVDEVWACHHELPTLAVTWKAGAAATHNFANPKSNRLLRVVGDELHEWRAPNGNFHSIFLSNAAPCKKHSLSLSGADFAGLDLAVLPPECNGLEWRDRYSRLAAQAMRRGANVVAIFVWGTRGDRVPLEFIARQLRLRGTQVVVVSLCTVEEGRQGLALCETRQGHQLLPGLFHARMITGVCHVPSLVPWFIGGNEACLRYSLAPGSKDSRASAGGLYSFFDHFVPIVSGLARVDIRIGAYRGGTWFPRSADGVNALVKAPPRAKTGRKGYVMGSSSIAVPEKYRLWEQITDTNHAIAFQAYDEIACAGGAGVVQTIAMAGAKAIAWDDSIDRRYRTPGDAGANVDGNEATESSMDALDWWVKPHKPWFPPLRAWRKVFHLWVSIHKPFQMSWSVLFFVYSHRYRFVVMPTLNSSIWQIITPFKTVGVNIAMYALATAMWHVWGRIDPRPVYMRVYAIARVVLRGATSGWLIFLAMIGFHTRTSFYLACLVTAMPPLADLAANIRFGVLRQMQSQGVHIGFTPVFFCGWIPIGIHSTLYDATNGRIIEGRHVGRDALGGQFRRIVTHRHSRFAWVWYRTNLTTDDLPTRPSETGAYSALFNCQTITAQLVMSAENHQGPLLTVLMVLLVMHAWLCLAVASLVAFIGASVSTTVVLALLPESDFGAALKDTLDTVVETVTRMSPQFAAPDGGEEGMEDWEDPEAEADETLENIREIAAQFLQAAISDGVPGDTAAEAMANALPMWLEESGSSESFSTWEERRPAASGLAASIKQNVGAAIRTAVTELHAAGVPSGWVESSVKLISISLTSTSNLATWATIGLARLCDLTEERYGGPAVRQVREIITAVLADVPGPGRRKKNAWAPLFRRPFDSIRLVDWMTTGTQEFQLQQADNPMQTIIQNMNDFTPDGQDPVDLQQKFVRKMALPRAPRVSPGELKYPGLLHTVGHSIDPTLTLRAEKYESMGGKQGIDGVWLATDENRYAVNARYLAEGRPWTEAELLLAEKTADALFEAHKDAFDKPGIVRPETVARQLVRKYSPSIPLMCRHKRRDELFRNGWMDAIIQATYRRLEEGRYPPQAYHEFAKMQVVTKLRTVIAQDLASYFVDQVVQLERNKRSFWKQADMGMGAPIRTGYLAEVFERVDARQTAFSADVTAYDANTPPVIFRALLRLGELGVKSGGIPKVAEVLRSKYIAMQNAIIVDLPSGNVLRKRRGGGTGQSATSWDNHWGMRIAMIMIWSVVTGKEPSEFYLTNTVHNTGDDNIWGTDDDLDPDEVSRVAQEWLGLDLRVEGRGSIPDLTYLGRIPKVSTDVPEVGRFPLPKFVAAPLREQFLLRRSAVVSRFSGLPDRQYHEKMVERGIGHLNNCAFDQELFSLVLREYMEDASAFLDLPNGLLWRTKNSKNGLLEGVTPRIQKGTRLTRRQQAAYEKLKTTLCAPTYQGVLGKDLAPAGKEADESKFAYASVPLGWEKIVRNGLADIRTFWHLALPNELVRLASKDDAAPVAPLFWVPGYPLEKFVYKSMLLDGDTISYDAFTSRLRRAPFSPASDPAGFWWYLDHPGMRDAVIAEDMRVCRGRMIIATVVYLAVNKGLSMLQSISLIGIPIDIFFFVTQDLNRLFSVLSTFYWIDTGDSSPAISALAPPDPYAVQKIASVCSTVLVPNWMAMGAGALWVPGGAMIVSDMIARAFAARAQATELAQHVANNVNPWMGDVVKGIITQIKLCGPRGIFISAPTATGKSTGFPAAILAAEPRCNVWLLTPRVLLRETYKNPWLHTTEVNKLQRNSVITDARLKISTYGHFNARLKSGSIVGEHDFVLLDEFHEADPEMGLACFNLRKHCRKAYLSATYSALFAPEADVYQVGIPRPFSEPIPTRLGLDAVGLFNEAVRDHPTEVGRTLVICPGRQECSRVQVAISQLGYPATVVSSDQRSFPPRGVIVATQVVDSGVDIDPPVNVVIDTGRRVASHRGRTHVWPTDYLTDKQRRGRAGRRGEGWVYTSLDAGSGDTPVTYPTYCRMIGEEAGRTWLFERLGILDDLEIVERPSAIDRRMALMVNTQDPLVIRSLYAYWLLACTPDSDRAIAAKYDNVVRNGWPETLEGQARILERFTRETQILPRSMIAQHLATVPFAIRQGGVVRRTNGLSILDGRIIAR</sequence>
<dbReference type="SMART" id="SM00487">
    <property type="entry name" value="DEXDc"/>
    <property type="match status" value="1"/>
</dbReference>
<feature type="transmembrane region" description="Helical" evidence="8">
    <location>
        <begin position="1741"/>
        <end position="1766"/>
    </location>
</feature>
<dbReference type="InterPro" id="IPR014001">
    <property type="entry name" value="Helicase_ATP-bd"/>
</dbReference>
<dbReference type="GO" id="GO:0044423">
    <property type="term" value="C:virion component"/>
    <property type="evidence" value="ECO:0007669"/>
    <property type="project" value="UniProtKB-KW"/>
</dbReference>
<keyword evidence="7" id="KW-0693">Viral RNA replication</keyword>
<evidence type="ECO:0000256" key="4">
    <source>
        <dbReference type="ARBA" id="ARBA00022679"/>
    </source>
</evidence>
<evidence type="ECO:0000256" key="6">
    <source>
        <dbReference type="ARBA" id="ARBA00022844"/>
    </source>
</evidence>
<keyword evidence="5" id="KW-0548">Nucleotidyltransferase</keyword>
<dbReference type="GO" id="GO:0003968">
    <property type="term" value="F:RNA-directed RNA polymerase activity"/>
    <property type="evidence" value="ECO:0007669"/>
    <property type="project" value="UniProtKB-KW"/>
</dbReference>
<dbReference type="Gene3D" id="3.40.50.300">
    <property type="entry name" value="P-loop containing nucleotide triphosphate hydrolases"/>
    <property type="match status" value="2"/>
</dbReference>
<evidence type="ECO:0000256" key="7">
    <source>
        <dbReference type="ARBA" id="ARBA00022953"/>
    </source>
</evidence>
<evidence type="ECO:0000256" key="8">
    <source>
        <dbReference type="SAM" id="Phobius"/>
    </source>
</evidence>
<feature type="domain" description="Helicase ATP-binding" evidence="10">
    <location>
        <begin position="2837"/>
        <end position="2984"/>
    </location>
</feature>
<evidence type="ECO:0000256" key="5">
    <source>
        <dbReference type="ARBA" id="ARBA00022695"/>
    </source>
</evidence>
<evidence type="ECO:0000256" key="2">
    <source>
        <dbReference type="ARBA" id="ARBA00004340"/>
    </source>
</evidence>
<keyword evidence="8" id="KW-1133">Transmembrane helix</keyword>
<dbReference type="SMART" id="SM00490">
    <property type="entry name" value="HELICc"/>
    <property type="match status" value="1"/>
</dbReference>
<dbReference type="InterPro" id="IPR027417">
    <property type="entry name" value="P-loop_NTPase"/>
</dbReference>
<dbReference type="GO" id="GO:0039694">
    <property type="term" value="P:viral RNA genome replication"/>
    <property type="evidence" value="ECO:0007669"/>
    <property type="project" value="InterPro"/>
</dbReference>
<feature type="transmembrane region" description="Helical" evidence="8">
    <location>
        <begin position="1576"/>
        <end position="1600"/>
    </location>
</feature>
<dbReference type="SUPFAM" id="SSF56672">
    <property type="entry name" value="DNA/RNA polymerases"/>
    <property type="match status" value="1"/>
</dbReference>
<keyword evidence="3" id="KW-0696">RNA-directed RNA polymerase</keyword>
<keyword evidence="8" id="KW-0812">Transmembrane</keyword>
<feature type="transmembrane region" description="Helical" evidence="8">
    <location>
        <begin position="92"/>
        <end position="111"/>
    </location>
</feature>
<dbReference type="InterPro" id="IPR043502">
    <property type="entry name" value="DNA/RNA_pol_sf"/>
</dbReference>
<feature type="transmembrane region" description="Helical" evidence="8">
    <location>
        <begin position="1500"/>
        <end position="1521"/>
    </location>
</feature>
<feature type="domain" description="RdRp catalytic" evidence="9">
    <location>
        <begin position="2266"/>
        <end position="2394"/>
    </location>
</feature>
<dbReference type="EMBL" id="MK231018">
    <property type="protein sequence ID" value="QED42897.1"/>
    <property type="molecule type" value="Genomic_RNA"/>
</dbReference>
<evidence type="ECO:0000259" key="10">
    <source>
        <dbReference type="PROSITE" id="PS51192"/>
    </source>
</evidence>
<protein>
    <submittedName>
        <fullName evidence="11">Uncharacterized protein</fullName>
    </submittedName>
</protein>
<evidence type="ECO:0000256" key="1">
    <source>
        <dbReference type="ARBA" id="ARBA00004328"/>
    </source>
</evidence>
<reference evidence="11" key="1">
    <citation type="submission" date="2018-11" db="EMBL/GenBank/DDBJ databases">
        <authorList>
            <person name="Jo Y."/>
            <person name="Cho W.K."/>
        </authorList>
    </citation>
    <scope>NUCLEOTIDE SEQUENCE</scope>
    <source>
        <strain evidence="11">Won</strain>
    </source>
</reference>
<dbReference type="PROSITE" id="PS50507">
    <property type="entry name" value="RDRP_SSRNA_POS"/>
    <property type="match status" value="1"/>
</dbReference>
<feature type="transmembrane region" description="Helical" evidence="8">
    <location>
        <begin position="1606"/>
        <end position="1625"/>
    </location>
</feature>
<dbReference type="GO" id="GO:0043657">
    <property type="term" value="C:host cell"/>
    <property type="evidence" value="ECO:0007669"/>
    <property type="project" value="UniProtKB-SubCell"/>
</dbReference>
<organism evidence="11">
    <name type="scientific">Mycosphaerella hypovirus A</name>
    <dbReference type="NCBI Taxonomy" id="2592776"/>
    <lineage>
        <taxon>Viruses</taxon>
        <taxon>Riboviria</taxon>
        <taxon>Orthornavirae</taxon>
        <taxon>Pisuviricota</taxon>
        <taxon>Duplopiviricetes</taxon>
        <taxon>Durnavirales</taxon>
        <taxon>Hypoviridae</taxon>
    </lineage>
</organism>